<accession>A0ABY3ZUP3</accession>
<feature type="transmembrane region" description="Helical" evidence="1">
    <location>
        <begin position="26"/>
        <end position="50"/>
    </location>
</feature>
<evidence type="ECO:0000313" key="2">
    <source>
        <dbReference type="EMBL" id="UOB20615.1"/>
    </source>
</evidence>
<proteinExistence type="predicted"/>
<reference evidence="2" key="2">
    <citation type="submission" date="2022-04" db="EMBL/GenBank/DDBJ databases">
        <title>Antimicrobial genetic elements in methicillin-resistant Macrococcus armenti.</title>
        <authorList>
            <person name="Keller J.E."/>
            <person name="Schwendener S."/>
            <person name="Pantucek R."/>
            <person name="Perreten V."/>
        </authorList>
    </citation>
    <scope>NUCLEOTIDE SEQUENCE</scope>
    <source>
        <strain evidence="2">CCM 2609</strain>
    </source>
</reference>
<dbReference type="Proteomes" id="UP000830343">
    <property type="component" value="Chromosome"/>
</dbReference>
<gene>
    <name evidence="2" type="ORF">MRZ06_00595</name>
</gene>
<evidence type="ECO:0000313" key="3">
    <source>
        <dbReference type="Proteomes" id="UP000830343"/>
    </source>
</evidence>
<dbReference type="EMBL" id="CP094348">
    <property type="protein sequence ID" value="UOB20615.1"/>
    <property type="molecule type" value="Genomic_DNA"/>
</dbReference>
<evidence type="ECO:0000256" key="1">
    <source>
        <dbReference type="SAM" id="Phobius"/>
    </source>
</evidence>
<keyword evidence="1" id="KW-0472">Membrane</keyword>
<keyword evidence="1" id="KW-1133">Transmembrane helix</keyword>
<protein>
    <submittedName>
        <fullName evidence="2">DUF485 domain-containing protein</fullName>
    </submittedName>
</protein>
<dbReference type="PANTHER" id="PTHR38441:SF1">
    <property type="entry name" value="MEMBRANE PROTEIN"/>
    <property type="match status" value="1"/>
</dbReference>
<dbReference type="InterPro" id="IPR007436">
    <property type="entry name" value="DUF485"/>
</dbReference>
<dbReference type="RefSeq" id="WP_224185526.1">
    <property type="nucleotide sequence ID" value="NZ_CP083592.1"/>
</dbReference>
<feature type="transmembrane region" description="Helical" evidence="1">
    <location>
        <begin position="62"/>
        <end position="81"/>
    </location>
</feature>
<dbReference type="Pfam" id="PF04341">
    <property type="entry name" value="DUF485"/>
    <property type="match status" value="1"/>
</dbReference>
<name>A0ABY3ZUP3_9STAP</name>
<keyword evidence="3" id="KW-1185">Reference proteome</keyword>
<sequence length="103" mass="12372">MMKQYDYNAIASDEKFKQLQKSRKSFIFPISLFFIVATVLFPILTGYTTILNNEAFWNISWAWVYAFLLFVMVWTLVTIYMKKAKQFDLESERIIQEYRQGDE</sequence>
<reference evidence="2" key="1">
    <citation type="submission" date="2022-03" db="EMBL/GenBank/DDBJ databases">
        <authorList>
            <person name="Vrbovska V."/>
            <person name="Kovarovic V."/>
            <person name="Botka T."/>
            <person name="Pantucek R."/>
        </authorList>
    </citation>
    <scope>NUCLEOTIDE SEQUENCE</scope>
    <source>
        <strain evidence="2">CCM 2609</strain>
    </source>
</reference>
<dbReference type="PANTHER" id="PTHR38441">
    <property type="entry name" value="INTEGRAL MEMBRANE PROTEIN-RELATED"/>
    <property type="match status" value="1"/>
</dbReference>
<organism evidence="2 3">
    <name type="scientific">Macrococcus armenti</name>
    <dbReference type="NCBI Taxonomy" id="2875764"/>
    <lineage>
        <taxon>Bacteria</taxon>
        <taxon>Bacillati</taxon>
        <taxon>Bacillota</taxon>
        <taxon>Bacilli</taxon>
        <taxon>Bacillales</taxon>
        <taxon>Staphylococcaceae</taxon>
        <taxon>Macrococcus</taxon>
    </lineage>
</organism>
<keyword evidence="1" id="KW-0812">Transmembrane</keyword>